<protein>
    <submittedName>
        <fullName evidence="2">Uncharacterized protein</fullName>
    </submittedName>
</protein>
<reference evidence="2 3" key="1">
    <citation type="submission" date="2019-09" db="EMBL/GenBank/DDBJ databases">
        <authorList>
            <person name="Ou C."/>
        </authorList>
    </citation>
    <scope>NUCLEOTIDE SEQUENCE [LARGE SCALE GENOMIC DNA]</scope>
    <source>
        <strain evidence="2">S2</strain>
        <tissue evidence="2">Leaf</tissue>
    </source>
</reference>
<comment type="caution">
    <text evidence="2">The sequence shown here is derived from an EMBL/GenBank/DDBJ whole genome shotgun (WGS) entry which is preliminary data.</text>
</comment>
<reference evidence="2 3" key="3">
    <citation type="submission" date="2019-11" db="EMBL/GenBank/DDBJ databases">
        <title>A de novo genome assembly of a pear dwarfing rootstock.</title>
        <authorList>
            <person name="Wang F."/>
            <person name="Wang J."/>
            <person name="Li S."/>
            <person name="Zhang Y."/>
            <person name="Fang M."/>
            <person name="Ma L."/>
            <person name="Zhao Y."/>
            <person name="Jiang S."/>
        </authorList>
    </citation>
    <scope>NUCLEOTIDE SEQUENCE [LARGE SCALE GENOMIC DNA]</scope>
    <source>
        <strain evidence="2">S2</strain>
        <tissue evidence="2">Leaf</tissue>
    </source>
</reference>
<dbReference type="OrthoDB" id="1701699at2759"/>
<organism evidence="2 3">
    <name type="scientific">Pyrus ussuriensis x Pyrus communis</name>
    <dbReference type="NCBI Taxonomy" id="2448454"/>
    <lineage>
        <taxon>Eukaryota</taxon>
        <taxon>Viridiplantae</taxon>
        <taxon>Streptophyta</taxon>
        <taxon>Embryophyta</taxon>
        <taxon>Tracheophyta</taxon>
        <taxon>Spermatophyta</taxon>
        <taxon>Magnoliopsida</taxon>
        <taxon>eudicotyledons</taxon>
        <taxon>Gunneridae</taxon>
        <taxon>Pentapetalae</taxon>
        <taxon>rosids</taxon>
        <taxon>fabids</taxon>
        <taxon>Rosales</taxon>
        <taxon>Rosaceae</taxon>
        <taxon>Amygdaloideae</taxon>
        <taxon>Maleae</taxon>
        <taxon>Pyrus</taxon>
    </lineage>
</organism>
<sequence>MFSFIFGPKTQSKPSGRSLHAKDEETDAYEFASVDAALHSLEEGLESLFRQLIKTRVSLLNILNH</sequence>
<accession>A0A5N5I854</accession>
<dbReference type="Pfam" id="PF03087">
    <property type="entry name" value="BPS1"/>
    <property type="match status" value="1"/>
</dbReference>
<proteinExistence type="predicted"/>
<dbReference type="EMBL" id="SMOL01000004">
    <property type="protein sequence ID" value="KAB2636365.1"/>
    <property type="molecule type" value="Genomic_DNA"/>
</dbReference>
<dbReference type="GO" id="GO:0048364">
    <property type="term" value="P:root development"/>
    <property type="evidence" value="ECO:0007669"/>
    <property type="project" value="InterPro"/>
</dbReference>
<gene>
    <name evidence="2" type="ORF">D8674_026899</name>
</gene>
<name>A0A5N5I854_9ROSA</name>
<evidence type="ECO:0000256" key="1">
    <source>
        <dbReference type="SAM" id="MobiDB-lite"/>
    </source>
</evidence>
<dbReference type="AlphaFoldDB" id="A0A5N5I854"/>
<feature type="region of interest" description="Disordered" evidence="1">
    <location>
        <begin position="1"/>
        <end position="22"/>
    </location>
</feature>
<evidence type="ECO:0000313" key="2">
    <source>
        <dbReference type="EMBL" id="KAB2636365.1"/>
    </source>
</evidence>
<keyword evidence="3" id="KW-1185">Reference proteome</keyword>
<dbReference type="Proteomes" id="UP000327157">
    <property type="component" value="Chromosome 5"/>
</dbReference>
<evidence type="ECO:0000313" key="3">
    <source>
        <dbReference type="Proteomes" id="UP000327157"/>
    </source>
</evidence>
<dbReference type="InterPro" id="IPR004320">
    <property type="entry name" value="BPS1_pln"/>
</dbReference>
<dbReference type="GO" id="GO:0048367">
    <property type="term" value="P:shoot system development"/>
    <property type="evidence" value="ECO:0007669"/>
    <property type="project" value="InterPro"/>
</dbReference>
<reference evidence="3" key="2">
    <citation type="submission" date="2019-10" db="EMBL/GenBank/DDBJ databases">
        <title>A de novo genome assembly of a pear dwarfing rootstock.</title>
        <authorList>
            <person name="Wang F."/>
            <person name="Wang J."/>
            <person name="Li S."/>
            <person name="Zhang Y."/>
            <person name="Fang M."/>
            <person name="Ma L."/>
            <person name="Zhao Y."/>
            <person name="Jiang S."/>
        </authorList>
    </citation>
    <scope>NUCLEOTIDE SEQUENCE [LARGE SCALE GENOMIC DNA]</scope>
</reference>